<dbReference type="InterPro" id="IPR055915">
    <property type="entry name" value="DUF7492"/>
</dbReference>
<dbReference type="AlphaFoldDB" id="A0A7U2EP36"/>
<name>A0A7U2EP36_PHANO</name>
<feature type="compositionally biased region" description="Pro residues" evidence="1">
    <location>
        <begin position="324"/>
        <end position="348"/>
    </location>
</feature>
<dbReference type="OMA" id="DKMCKDT"/>
<evidence type="ECO:0000313" key="5">
    <source>
        <dbReference type="Proteomes" id="UP000663193"/>
    </source>
</evidence>
<feature type="signal peptide" evidence="2">
    <location>
        <begin position="1"/>
        <end position="20"/>
    </location>
</feature>
<evidence type="ECO:0000256" key="2">
    <source>
        <dbReference type="SAM" id="SignalP"/>
    </source>
</evidence>
<dbReference type="EMBL" id="CP069023">
    <property type="protein sequence ID" value="QRC90416.1"/>
    <property type="molecule type" value="Genomic_DNA"/>
</dbReference>
<feature type="domain" description="DUF7492" evidence="3">
    <location>
        <begin position="19"/>
        <end position="282"/>
    </location>
</feature>
<protein>
    <recommendedName>
        <fullName evidence="3">DUF7492 domain-containing protein</fullName>
    </recommendedName>
</protein>
<feature type="compositionally biased region" description="Low complexity" evidence="1">
    <location>
        <begin position="425"/>
        <end position="442"/>
    </location>
</feature>
<keyword evidence="5" id="KW-1185">Reference proteome</keyword>
<dbReference type="RefSeq" id="XP_001800110.1">
    <property type="nucleotide sequence ID" value="XM_001800058.1"/>
</dbReference>
<gene>
    <name evidence="4" type="ORF">JI435_098240</name>
</gene>
<evidence type="ECO:0000259" key="3">
    <source>
        <dbReference type="Pfam" id="PF24320"/>
    </source>
</evidence>
<organism evidence="4 5">
    <name type="scientific">Phaeosphaeria nodorum (strain SN15 / ATCC MYA-4574 / FGSC 10173)</name>
    <name type="common">Glume blotch fungus</name>
    <name type="synonym">Parastagonospora nodorum</name>
    <dbReference type="NCBI Taxonomy" id="321614"/>
    <lineage>
        <taxon>Eukaryota</taxon>
        <taxon>Fungi</taxon>
        <taxon>Dikarya</taxon>
        <taxon>Ascomycota</taxon>
        <taxon>Pezizomycotina</taxon>
        <taxon>Dothideomycetes</taxon>
        <taxon>Pleosporomycetidae</taxon>
        <taxon>Pleosporales</taxon>
        <taxon>Pleosporineae</taxon>
        <taxon>Phaeosphaeriaceae</taxon>
        <taxon>Parastagonospora</taxon>
    </lineage>
</organism>
<feature type="chain" id="PRO_5034811754" description="DUF7492 domain-containing protein" evidence="2">
    <location>
        <begin position="21"/>
        <end position="462"/>
    </location>
</feature>
<feature type="compositionally biased region" description="Low complexity" evidence="1">
    <location>
        <begin position="313"/>
        <end position="323"/>
    </location>
</feature>
<evidence type="ECO:0000313" key="4">
    <source>
        <dbReference type="EMBL" id="QRC90416.1"/>
    </source>
</evidence>
<keyword evidence="2" id="KW-0732">Signal</keyword>
<proteinExistence type="predicted"/>
<dbReference type="Pfam" id="PF24320">
    <property type="entry name" value="DUF7492"/>
    <property type="match status" value="1"/>
</dbReference>
<sequence>MSRVLQTIVAALAVVPIAQGHTWIEQLRNVNDKGQYVGEYGYPRGMVAKTDPGYNGFSMNWLMPDGDVFIRNDTILCHKDQRQQKQSSDKYPRLQAVPGGFIAMRYMENGHVTKPQNQIGKPAHAGTVFVYGTTQPKEDEKLVDVLYWTEDGKGGDGRGTLIATNNYDDGRCYETNETPEYKQRAKEVPNYAMGQGDDGPGTMPLFCETNVQLPKTADVGKPYTLYWVWQWNTAPGIDPGLPKGKDEYYSTCIDVDVASADVALAADAEPKFALGQQDAMAKAVSDFASRTAAMTDALKGEVGPIFGGGNQTSAPSAPVAGVPSQPPAPAPAPSRAPAPSSPAPPLSGQPPRASGPAGIPTLTRRPGAAPSNPPGGDNVVTVTDTVFITMTASETGAPPSTMVTSKRAVSSAKSQAPPAAGITTSAAKSSPAGVAPPGSAAPTKLPGFDMSNPRGAKFRNMF</sequence>
<feature type="region of interest" description="Disordered" evidence="1">
    <location>
        <begin position="304"/>
        <end position="380"/>
    </location>
</feature>
<dbReference type="VEuPathDB" id="FungiDB:JI435_098240"/>
<accession>A0A7U2EP36</accession>
<dbReference type="KEGG" id="pno:SNOG_09824"/>
<dbReference type="Proteomes" id="UP000663193">
    <property type="component" value="Chromosome 1"/>
</dbReference>
<evidence type="ECO:0000256" key="1">
    <source>
        <dbReference type="SAM" id="MobiDB-lite"/>
    </source>
</evidence>
<dbReference type="OrthoDB" id="64281at2759"/>
<feature type="region of interest" description="Disordered" evidence="1">
    <location>
        <begin position="407"/>
        <end position="462"/>
    </location>
</feature>
<reference evidence="5" key="1">
    <citation type="journal article" date="2021" name="BMC Genomics">
        <title>Chromosome-level genome assembly and manually-curated proteome of model necrotroph Parastagonospora nodorum Sn15 reveals a genome-wide trove of candidate effector homologs, and redundancy of virulence-related functions within an accessory chromosome.</title>
        <authorList>
            <person name="Bertazzoni S."/>
            <person name="Jones D.A.B."/>
            <person name="Phan H.T."/>
            <person name="Tan K.-C."/>
            <person name="Hane J.K."/>
        </authorList>
    </citation>
    <scope>NUCLEOTIDE SEQUENCE [LARGE SCALE GENOMIC DNA]</scope>
    <source>
        <strain evidence="5">SN15 / ATCC MYA-4574 / FGSC 10173)</strain>
    </source>
</reference>